<dbReference type="RefSeq" id="XP_075077243.1">
    <property type="nucleotide sequence ID" value="XM_075221142.1"/>
</dbReference>
<organism evidence="1 2">
    <name type="scientific">Nicotiana tabacum</name>
    <name type="common">Common tobacco</name>
    <dbReference type="NCBI Taxonomy" id="4097"/>
    <lineage>
        <taxon>Eukaryota</taxon>
        <taxon>Viridiplantae</taxon>
        <taxon>Streptophyta</taxon>
        <taxon>Embryophyta</taxon>
        <taxon>Tracheophyta</taxon>
        <taxon>Spermatophyta</taxon>
        <taxon>Magnoliopsida</taxon>
        <taxon>eudicotyledons</taxon>
        <taxon>Gunneridae</taxon>
        <taxon>Pentapetalae</taxon>
        <taxon>asterids</taxon>
        <taxon>lamiids</taxon>
        <taxon>Solanales</taxon>
        <taxon>Solanaceae</taxon>
        <taxon>Nicotianoideae</taxon>
        <taxon>Nicotianeae</taxon>
        <taxon>Nicotiana</taxon>
    </lineage>
</organism>
<proteinExistence type="predicted"/>
<dbReference type="Proteomes" id="UP000790787">
    <property type="component" value="Chromosome 9"/>
</dbReference>
<evidence type="ECO:0000313" key="2">
    <source>
        <dbReference type="RefSeq" id="XP_075077243.1"/>
    </source>
</evidence>
<name>A0AC58RX21_TOBAC</name>
<evidence type="ECO:0000313" key="1">
    <source>
        <dbReference type="Proteomes" id="UP000790787"/>
    </source>
</evidence>
<reference evidence="2" key="2">
    <citation type="submission" date="2025-08" db="UniProtKB">
        <authorList>
            <consortium name="RefSeq"/>
        </authorList>
    </citation>
    <scope>IDENTIFICATION</scope>
    <source>
        <tissue evidence="2">Leaf</tissue>
    </source>
</reference>
<reference evidence="1" key="1">
    <citation type="journal article" date="2014" name="Nat. Commun.">
        <title>The tobacco genome sequence and its comparison with those of tomato and potato.</title>
        <authorList>
            <person name="Sierro N."/>
            <person name="Battey J.N."/>
            <person name="Ouadi S."/>
            <person name="Bakaher N."/>
            <person name="Bovet L."/>
            <person name="Willig A."/>
            <person name="Goepfert S."/>
            <person name="Peitsch M.C."/>
            <person name="Ivanov N.V."/>
        </authorList>
    </citation>
    <scope>NUCLEOTIDE SEQUENCE [LARGE SCALE GENOMIC DNA]</scope>
</reference>
<sequence length="210" mass="23606">MEDSKGIDTHIATSTKLDLDEPVSSVDKKIYRGMIESLLYLTVSRPDIVFSVGFCARFQKNPEESHLKAVKRILRYLKEQLIFAYGFLMDRKSTSGMTHCLGSCLVSWDTKKQNSVALSTAEAEYVDVASCYAQLLWIKQQLMDFGIDSYTRELAVKNLVHRAYKVTSGLKSSDVASEVAENLEKRFVLVGTIARVETGVSRTICCKNKK</sequence>
<accession>A0AC58RX21</accession>
<gene>
    <name evidence="2" type="primary">LOC142163983</name>
</gene>
<keyword evidence="1" id="KW-1185">Reference proteome</keyword>
<protein>
    <submittedName>
        <fullName evidence="2">Secreted RxLR effector protein 161-like</fullName>
    </submittedName>
</protein>